<organism evidence="1 2">
    <name type="scientific">Vallitalea guaymasensis</name>
    <dbReference type="NCBI Taxonomy" id="1185412"/>
    <lineage>
        <taxon>Bacteria</taxon>
        <taxon>Bacillati</taxon>
        <taxon>Bacillota</taxon>
        <taxon>Clostridia</taxon>
        <taxon>Lachnospirales</taxon>
        <taxon>Vallitaleaceae</taxon>
        <taxon>Vallitalea</taxon>
    </lineage>
</organism>
<evidence type="ECO:0008006" key="3">
    <source>
        <dbReference type="Google" id="ProtNLM"/>
    </source>
</evidence>
<dbReference type="InterPro" id="IPR025984">
    <property type="entry name" value="DCTPP"/>
</dbReference>
<gene>
    <name evidence="1" type="ORF">HYG85_11425</name>
</gene>
<evidence type="ECO:0000313" key="2">
    <source>
        <dbReference type="Proteomes" id="UP000677305"/>
    </source>
</evidence>
<evidence type="ECO:0000313" key="1">
    <source>
        <dbReference type="EMBL" id="QUH29481.1"/>
    </source>
</evidence>
<dbReference type="EMBL" id="CP058561">
    <property type="protein sequence ID" value="QUH29481.1"/>
    <property type="molecule type" value="Genomic_DNA"/>
</dbReference>
<accession>A0A8J8MAT1</accession>
<sequence>MSMYKGDFDITKTIRIIERLKSQLLSNVSALFSNMAEGNTGDNNENIDILADIIILSYLLSDRLGVSNEALDVKLINKLRLASLQDAENSEWVQEILTLSKHLNKSRQI</sequence>
<protein>
    <recommendedName>
        <fullName evidence="3">MazG-like family protein</fullName>
    </recommendedName>
</protein>
<dbReference type="KEGG" id="vgu:HYG85_11425"/>
<dbReference type="RefSeq" id="WP_113673087.1">
    <property type="nucleotide sequence ID" value="NZ_CAJXUH010000013.1"/>
</dbReference>
<dbReference type="GO" id="GO:0047429">
    <property type="term" value="F:nucleoside triphosphate diphosphatase activity"/>
    <property type="evidence" value="ECO:0007669"/>
    <property type="project" value="InterPro"/>
</dbReference>
<keyword evidence="2" id="KW-1185">Reference proteome</keyword>
<proteinExistence type="predicted"/>
<name>A0A8J8MAT1_9FIRM</name>
<dbReference type="OrthoDB" id="2381770at2"/>
<dbReference type="GO" id="GO:0009143">
    <property type="term" value="P:nucleoside triphosphate catabolic process"/>
    <property type="evidence" value="ECO:0007669"/>
    <property type="project" value="InterPro"/>
</dbReference>
<dbReference type="Pfam" id="PF12643">
    <property type="entry name" value="MazG-like"/>
    <property type="match status" value="1"/>
</dbReference>
<reference evidence="1 2" key="1">
    <citation type="submission" date="2020-07" db="EMBL/GenBank/DDBJ databases">
        <title>Vallitalea guaymasensis genome.</title>
        <authorList>
            <person name="Postec A."/>
        </authorList>
    </citation>
    <scope>NUCLEOTIDE SEQUENCE [LARGE SCALE GENOMIC DNA]</scope>
    <source>
        <strain evidence="1 2">Ra1766G1</strain>
    </source>
</reference>
<dbReference type="AlphaFoldDB" id="A0A8J8MAT1"/>
<dbReference type="Proteomes" id="UP000677305">
    <property type="component" value="Chromosome"/>
</dbReference>